<reference evidence="3" key="1">
    <citation type="submission" date="2019-12" db="EMBL/GenBank/DDBJ databases">
        <title>Complete genome of Terracaulis silvestris 0127_4.</title>
        <authorList>
            <person name="Vieira S."/>
            <person name="Riedel T."/>
            <person name="Sproer C."/>
            <person name="Pascual J."/>
            <person name="Boedeker C."/>
            <person name="Overmann J."/>
        </authorList>
    </citation>
    <scope>NUCLEOTIDE SEQUENCE [LARGE SCALE GENOMIC DNA]</scope>
    <source>
        <strain evidence="3">0127_4</strain>
    </source>
</reference>
<dbReference type="Gene3D" id="2.160.20.10">
    <property type="entry name" value="Single-stranded right-handed beta-helix, Pectin lyase-like"/>
    <property type="match status" value="1"/>
</dbReference>
<dbReference type="InterPro" id="IPR006626">
    <property type="entry name" value="PbH1"/>
</dbReference>
<gene>
    <name evidence="2" type="ORF">DSM104635_01368</name>
</gene>
<evidence type="ECO:0000259" key="1">
    <source>
        <dbReference type="Pfam" id="PF13229"/>
    </source>
</evidence>
<dbReference type="SUPFAM" id="SSF51126">
    <property type="entry name" value="Pectin lyase-like"/>
    <property type="match status" value="1"/>
</dbReference>
<sequence length="405" mass="43245">MRVIAAAAAVLIMVGVADARTWRVRPGPEAEQELQTALIEARPGDTVQLGRGRIELTSGLSLDVDRVTIRGEGHDETILSFSNQRRGAEGLLVTSNGVTLRDFAVENARGDGIKARDCQGITFRRVRAEWTNGPDSNNGAYGLYPVNCSDVLIVDSIARGASDAGIYVGQSRNIIVRNNLAEFNVAGIEIENSYNADVFGNTARFNTGGVLVFDLPDLPQMGGHSVRVFENTISGNNTANFAPAGNIVASVPAGTGVLIMANRDVHVFDNEIGENGTANVIVTSYRAEFQDARYNPLPRNIMIRDNRFGNAGFSPTGDIAALAQAGVPMPDVLWDGATLYSVGGTPRNEQVRIVVQDNRSTRTGTASFLSLGLTVAGSPYTEAAPDPTFPPLMALAEPERVEIDD</sequence>
<accession>A0A6I6MIY1</accession>
<evidence type="ECO:0000313" key="3">
    <source>
        <dbReference type="Proteomes" id="UP000431269"/>
    </source>
</evidence>
<dbReference type="EMBL" id="CP047045">
    <property type="protein sequence ID" value="QGZ94549.1"/>
    <property type="molecule type" value="Genomic_DNA"/>
</dbReference>
<dbReference type="InterPro" id="IPR012334">
    <property type="entry name" value="Pectin_lyas_fold"/>
</dbReference>
<dbReference type="AlphaFoldDB" id="A0A6I6MIY1"/>
<dbReference type="InterPro" id="IPR022441">
    <property type="entry name" value="Para_beta_helix_rpt-2"/>
</dbReference>
<dbReference type="InterPro" id="IPR039448">
    <property type="entry name" value="Beta_helix"/>
</dbReference>
<dbReference type="KEGG" id="tsv:DSM104635_01368"/>
<evidence type="ECO:0000313" key="2">
    <source>
        <dbReference type="EMBL" id="QGZ94549.1"/>
    </source>
</evidence>
<dbReference type="NCBIfam" id="TIGR03805">
    <property type="entry name" value="beta_helix_1"/>
    <property type="match status" value="1"/>
</dbReference>
<organism evidence="2 3">
    <name type="scientific">Terricaulis silvestris</name>
    <dbReference type="NCBI Taxonomy" id="2686094"/>
    <lineage>
        <taxon>Bacteria</taxon>
        <taxon>Pseudomonadati</taxon>
        <taxon>Pseudomonadota</taxon>
        <taxon>Alphaproteobacteria</taxon>
        <taxon>Caulobacterales</taxon>
        <taxon>Caulobacteraceae</taxon>
        <taxon>Terricaulis</taxon>
    </lineage>
</organism>
<dbReference type="InterPro" id="IPR011050">
    <property type="entry name" value="Pectin_lyase_fold/virulence"/>
</dbReference>
<dbReference type="SMART" id="SM00710">
    <property type="entry name" value="PbH1"/>
    <property type="match status" value="7"/>
</dbReference>
<dbReference type="InterPro" id="IPR022442">
    <property type="entry name" value="SO_2930-like_dom"/>
</dbReference>
<dbReference type="NCBIfam" id="TIGR03804">
    <property type="entry name" value="para_beta_helix"/>
    <property type="match status" value="1"/>
</dbReference>
<name>A0A6I6MIY1_9CAUL</name>
<protein>
    <submittedName>
        <fullName evidence="2">Parallel beta-helix repeat-containing protein</fullName>
    </submittedName>
</protein>
<keyword evidence="3" id="KW-1185">Reference proteome</keyword>
<feature type="domain" description="Right handed beta helix" evidence="1">
    <location>
        <begin position="88"/>
        <end position="212"/>
    </location>
</feature>
<dbReference type="Pfam" id="PF13229">
    <property type="entry name" value="Beta_helix"/>
    <property type="match status" value="1"/>
</dbReference>
<proteinExistence type="predicted"/>
<dbReference type="RefSeq" id="WP_158765480.1">
    <property type="nucleotide sequence ID" value="NZ_CP047045.1"/>
</dbReference>
<dbReference type="Proteomes" id="UP000431269">
    <property type="component" value="Chromosome"/>
</dbReference>